<name>A0A226DU14_FOLCA</name>
<sequence length="319" mass="36682">MEITPKKQTFEIKQETEHREIKINELKNFLVELDTMRNVLIGTESKLASISRKCVKYFEDYNVSCDLHLMLANGLNSINTGLDEVEKKFRAKYDPEWTGDDDTALYQLLLSSEVFAIKSEEDDVLASRNINNSDEEKIPSSYVSDLHYEPHYGEGDDEDDLTSGPLTLVVHSIRNPTEKRRRLTTTRKTRHPSPPKTNNSRGKKVSKPATSTNKRPILNPPTVSSRPFKKGHPRQVPRHVPHLLQNLVPQRPRPPHRTAPHRAPQGLQVYPLPSRIRDERHESCVHQGVRKFACHVCGKGFKRGHHLKYHENTYVRKGQ</sequence>
<accession>A0A226DU14</accession>
<dbReference type="Gene3D" id="3.30.160.60">
    <property type="entry name" value="Classic Zinc Finger"/>
    <property type="match status" value="1"/>
</dbReference>
<dbReference type="InterPro" id="IPR036236">
    <property type="entry name" value="Znf_C2H2_sf"/>
</dbReference>
<comment type="caution">
    <text evidence="4">The sequence shown here is derived from an EMBL/GenBank/DDBJ whole genome shotgun (WGS) entry which is preliminary data.</text>
</comment>
<reference evidence="4 5" key="1">
    <citation type="submission" date="2015-12" db="EMBL/GenBank/DDBJ databases">
        <title>The genome of Folsomia candida.</title>
        <authorList>
            <person name="Faddeeva A."/>
            <person name="Derks M.F."/>
            <person name="Anvar Y."/>
            <person name="Smit S."/>
            <person name="Van Straalen N."/>
            <person name="Roelofs D."/>
        </authorList>
    </citation>
    <scope>NUCLEOTIDE SEQUENCE [LARGE SCALE GENOMIC DNA]</scope>
    <source>
        <strain evidence="4 5">VU population</strain>
        <tissue evidence="4">Whole body</tissue>
    </source>
</reference>
<keyword evidence="1" id="KW-0479">Metal-binding</keyword>
<dbReference type="GO" id="GO:0008270">
    <property type="term" value="F:zinc ion binding"/>
    <property type="evidence" value="ECO:0007669"/>
    <property type="project" value="UniProtKB-KW"/>
</dbReference>
<feature type="compositionally biased region" description="Basic residues" evidence="2">
    <location>
        <begin position="179"/>
        <end position="193"/>
    </location>
</feature>
<dbReference type="OrthoDB" id="6572853at2759"/>
<keyword evidence="1" id="KW-0862">Zinc</keyword>
<feature type="region of interest" description="Disordered" evidence="2">
    <location>
        <begin position="128"/>
        <end position="240"/>
    </location>
</feature>
<evidence type="ECO:0000259" key="3">
    <source>
        <dbReference type="PROSITE" id="PS50157"/>
    </source>
</evidence>
<evidence type="ECO:0000313" key="4">
    <source>
        <dbReference type="EMBL" id="OXA48699.1"/>
    </source>
</evidence>
<evidence type="ECO:0000256" key="1">
    <source>
        <dbReference type="PROSITE-ProRule" id="PRU00042"/>
    </source>
</evidence>
<evidence type="ECO:0000256" key="2">
    <source>
        <dbReference type="SAM" id="MobiDB-lite"/>
    </source>
</evidence>
<dbReference type="InterPro" id="IPR013087">
    <property type="entry name" value="Znf_C2H2_type"/>
</dbReference>
<dbReference type="Proteomes" id="UP000198287">
    <property type="component" value="Unassembled WGS sequence"/>
</dbReference>
<organism evidence="4 5">
    <name type="scientific">Folsomia candida</name>
    <name type="common">Springtail</name>
    <dbReference type="NCBI Taxonomy" id="158441"/>
    <lineage>
        <taxon>Eukaryota</taxon>
        <taxon>Metazoa</taxon>
        <taxon>Ecdysozoa</taxon>
        <taxon>Arthropoda</taxon>
        <taxon>Hexapoda</taxon>
        <taxon>Collembola</taxon>
        <taxon>Entomobryomorpha</taxon>
        <taxon>Isotomoidea</taxon>
        <taxon>Isotomidae</taxon>
        <taxon>Proisotominae</taxon>
        <taxon>Folsomia</taxon>
    </lineage>
</organism>
<evidence type="ECO:0000313" key="5">
    <source>
        <dbReference type="Proteomes" id="UP000198287"/>
    </source>
</evidence>
<dbReference type="SUPFAM" id="SSF57667">
    <property type="entry name" value="beta-beta-alpha zinc fingers"/>
    <property type="match status" value="1"/>
</dbReference>
<keyword evidence="5" id="KW-1185">Reference proteome</keyword>
<gene>
    <name evidence="4" type="ORF">Fcan01_16341</name>
</gene>
<feature type="domain" description="C2H2-type" evidence="3">
    <location>
        <begin position="292"/>
        <end position="319"/>
    </location>
</feature>
<keyword evidence="1" id="KW-0863">Zinc-finger</keyword>
<dbReference type="AlphaFoldDB" id="A0A226DU14"/>
<dbReference type="EMBL" id="LNIX01000011">
    <property type="protein sequence ID" value="OXA48699.1"/>
    <property type="molecule type" value="Genomic_DNA"/>
</dbReference>
<proteinExistence type="predicted"/>
<dbReference type="PROSITE" id="PS50157">
    <property type="entry name" value="ZINC_FINGER_C2H2_2"/>
    <property type="match status" value="1"/>
</dbReference>
<feature type="compositionally biased region" description="Basic residues" evidence="2">
    <location>
        <begin position="227"/>
        <end position="240"/>
    </location>
</feature>
<protein>
    <submittedName>
        <fullName evidence="4">Zinc finger protein MSN2</fullName>
    </submittedName>
</protein>